<evidence type="ECO:0000313" key="2">
    <source>
        <dbReference type="Proteomes" id="UP000006038"/>
    </source>
</evidence>
<keyword evidence="2" id="KW-1185">Reference proteome</keyword>
<protein>
    <submittedName>
        <fullName evidence="1">Uncharacterized protein</fullName>
    </submittedName>
</protein>
<name>J3LBH5_ORYBR</name>
<organism evidence="1">
    <name type="scientific">Oryza brachyantha</name>
    <name type="common">malo sina</name>
    <dbReference type="NCBI Taxonomy" id="4533"/>
    <lineage>
        <taxon>Eukaryota</taxon>
        <taxon>Viridiplantae</taxon>
        <taxon>Streptophyta</taxon>
        <taxon>Embryophyta</taxon>
        <taxon>Tracheophyta</taxon>
        <taxon>Spermatophyta</taxon>
        <taxon>Magnoliopsida</taxon>
        <taxon>Liliopsida</taxon>
        <taxon>Poales</taxon>
        <taxon>Poaceae</taxon>
        <taxon>BOP clade</taxon>
        <taxon>Oryzoideae</taxon>
        <taxon>Oryzeae</taxon>
        <taxon>Oryzinae</taxon>
        <taxon>Oryza</taxon>
    </lineage>
</organism>
<sequence length="63" mass="7464">MAPEDISSYQASEERPDRSADCIYQDQSLIFFISYRRDFNLCSIDICIDHDSRKLCTMTHRKQ</sequence>
<proteinExistence type="predicted"/>
<dbReference type="Proteomes" id="UP000006038">
    <property type="component" value="Unassembled WGS sequence"/>
</dbReference>
<dbReference type="AlphaFoldDB" id="J3LBH5"/>
<dbReference type="EnsemblPlants" id="OB02G19920.1">
    <property type="protein sequence ID" value="OB02G19920.1"/>
    <property type="gene ID" value="OB02G19920"/>
</dbReference>
<dbReference type="Gramene" id="OB02G19920.1">
    <property type="protein sequence ID" value="OB02G19920.1"/>
    <property type="gene ID" value="OB02G19920"/>
</dbReference>
<evidence type="ECO:0000313" key="1">
    <source>
        <dbReference type="EnsemblPlants" id="OB02G19920.1"/>
    </source>
</evidence>
<dbReference type="HOGENOM" id="CLU_2892701_0_0_1"/>
<reference evidence="1" key="1">
    <citation type="submission" date="2013-04" db="UniProtKB">
        <authorList>
            <consortium name="EnsemblPlants"/>
        </authorList>
    </citation>
    <scope>IDENTIFICATION</scope>
</reference>
<accession>J3LBH5</accession>